<dbReference type="GO" id="GO:0016151">
    <property type="term" value="F:nickel cation binding"/>
    <property type="evidence" value="ECO:0007669"/>
    <property type="project" value="InterPro"/>
</dbReference>
<sequence length="520" mass="59840">MKHVMKSAIVVLIMISGCQSGEGNQGDDTLVISWPQDIGPLDPHGYGENQMFAQNLVYEGLVQHDDEGEVQPHLAESWEVSDDEKTYTFFLQEDVRFSDGSDFNADIVKKNFDKVLDESEEHEWLELTNQIIDTEVIDPYIFEMTMEEPYYPVLEELALVRPFRISGDASFSEDQDFQEPIGTGPWALSERQQDEEAIFERNEHYWGEDPEMEELVVRVIPDGDARVMAFENEEIDMIYGNGLISLDAYDHLEQNDKYQSGTSPPQSTRTLALNTNRGATEDALVRRAIIHAFDTQTFIEDMLHNIEEQATSLFPDDMPYQPDTLDDYNYNPSQAEQLLEEAGWKRADDGHIREKDGEPLQLNFVYDANDQIQTMLAEFMQSDLRDIGIDIEIIGMENQAYLNAEKSGDFHIIYHETWGAEYDPHAMLSSMRVPSHADYQAQQGLDRKKALDEQIGEVLVETDEQKREELYHDIITTLHEEAIYVPVSMTSNLALYHNDLEGVRYSPIIYEFNLDDVRRK</sequence>
<dbReference type="Gene3D" id="3.40.190.10">
    <property type="entry name" value="Periplasmic binding protein-like II"/>
    <property type="match status" value="1"/>
</dbReference>
<dbReference type="GO" id="GO:0030288">
    <property type="term" value="C:outer membrane-bounded periplasmic space"/>
    <property type="evidence" value="ECO:0007669"/>
    <property type="project" value="TreeGrafter"/>
</dbReference>
<dbReference type="AlphaFoldDB" id="A0A345C0K2"/>
<dbReference type="InterPro" id="IPR039424">
    <property type="entry name" value="SBP_5"/>
</dbReference>
<name>A0A345C0K2_9BACI</name>
<dbReference type="GO" id="GO:0020037">
    <property type="term" value="F:heme binding"/>
    <property type="evidence" value="ECO:0007669"/>
    <property type="project" value="InterPro"/>
</dbReference>
<evidence type="ECO:0000313" key="3">
    <source>
        <dbReference type="Proteomes" id="UP000252100"/>
    </source>
</evidence>
<dbReference type="GO" id="GO:0015675">
    <property type="term" value="P:nickel cation transport"/>
    <property type="evidence" value="ECO:0007669"/>
    <property type="project" value="InterPro"/>
</dbReference>
<dbReference type="PANTHER" id="PTHR30290:SF37">
    <property type="entry name" value="NICKEL-BINDING PERIPLASMIC PROTEIN"/>
    <property type="match status" value="1"/>
</dbReference>
<dbReference type="InterPro" id="IPR000914">
    <property type="entry name" value="SBP_5_dom"/>
</dbReference>
<keyword evidence="3" id="KW-1185">Reference proteome</keyword>
<dbReference type="EMBL" id="CP031092">
    <property type="protein sequence ID" value="AXF56733.1"/>
    <property type="molecule type" value="Genomic_DNA"/>
</dbReference>
<proteinExistence type="predicted"/>
<dbReference type="Pfam" id="PF00496">
    <property type="entry name" value="SBP_bac_5"/>
    <property type="match status" value="1"/>
</dbReference>
<feature type="domain" description="Solute-binding protein family 5" evidence="1">
    <location>
        <begin position="69"/>
        <end position="435"/>
    </location>
</feature>
<dbReference type="GO" id="GO:0015833">
    <property type="term" value="P:peptide transport"/>
    <property type="evidence" value="ECO:0007669"/>
    <property type="project" value="TreeGrafter"/>
</dbReference>
<dbReference type="KEGG" id="rue:DT065_12415"/>
<gene>
    <name evidence="2" type="primary">nikA</name>
    <name evidence="2" type="ORF">DT065_12415</name>
</gene>
<dbReference type="InterPro" id="IPR030678">
    <property type="entry name" value="Peptide/Ni-bd"/>
</dbReference>
<dbReference type="NCBIfam" id="TIGR02294">
    <property type="entry name" value="nickel_nikA"/>
    <property type="match status" value="1"/>
</dbReference>
<accession>A0A345C0K2</accession>
<dbReference type="GO" id="GO:0043190">
    <property type="term" value="C:ATP-binding cassette (ABC) transporter complex"/>
    <property type="evidence" value="ECO:0007669"/>
    <property type="project" value="InterPro"/>
</dbReference>
<dbReference type="SUPFAM" id="SSF53850">
    <property type="entry name" value="Periplasmic binding protein-like II"/>
    <property type="match status" value="1"/>
</dbReference>
<evidence type="ECO:0000259" key="1">
    <source>
        <dbReference type="Pfam" id="PF00496"/>
    </source>
</evidence>
<evidence type="ECO:0000313" key="2">
    <source>
        <dbReference type="EMBL" id="AXF56733.1"/>
    </source>
</evidence>
<organism evidence="2 3">
    <name type="scientific">Salicibibacter kimchii</name>
    <dbReference type="NCBI Taxonomy" id="2099786"/>
    <lineage>
        <taxon>Bacteria</taxon>
        <taxon>Bacillati</taxon>
        <taxon>Bacillota</taxon>
        <taxon>Bacilli</taxon>
        <taxon>Bacillales</taxon>
        <taxon>Bacillaceae</taxon>
        <taxon>Salicibibacter</taxon>
    </lineage>
</organism>
<dbReference type="OrthoDB" id="9796817at2"/>
<protein>
    <submittedName>
        <fullName evidence="2">Nickel ABC transporter, nickel/metallophore periplasmic binding protein</fullName>
    </submittedName>
</protein>
<dbReference type="InterPro" id="IPR011980">
    <property type="entry name" value="CntA-like"/>
</dbReference>
<dbReference type="Proteomes" id="UP000252100">
    <property type="component" value="Chromosome"/>
</dbReference>
<reference evidence="2 3" key="1">
    <citation type="journal article" date="2018" name="J. Microbiol.">
        <title>Salicibibacter kimchii gen. nov., sp. nov., a moderately halophilic and alkalitolerant bacterium in the family Bacillaceae, isolated from kimchi.</title>
        <authorList>
            <person name="Jang J.Y."/>
            <person name="Oh Y.J."/>
            <person name="Lim S.K."/>
            <person name="Park H.K."/>
            <person name="Lee C."/>
            <person name="Kim J.Y."/>
            <person name="Lee M.A."/>
            <person name="Choi H.J."/>
        </authorList>
    </citation>
    <scope>NUCLEOTIDE SEQUENCE [LARGE SCALE GENOMIC DNA]</scope>
    <source>
        <strain evidence="2 3">NKC1-1</strain>
    </source>
</reference>
<dbReference type="PROSITE" id="PS51257">
    <property type="entry name" value="PROKAR_LIPOPROTEIN"/>
    <property type="match status" value="1"/>
</dbReference>
<dbReference type="CDD" id="cd08489">
    <property type="entry name" value="PBP2_NikA"/>
    <property type="match status" value="1"/>
</dbReference>
<dbReference type="PANTHER" id="PTHR30290">
    <property type="entry name" value="PERIPLASMIC BINDING COMPONENT OF ABC TRANSPORTER"/>
    <property type="match status" value="1"/>
</dbReference>
<dbReference type="RefSeq" id="WP_114373888.1">
    <property type="nucleotide sequence ID" value="NZ_CP031092.1"/>
</dbReference>
<dbReference type="Gene3D" id="3.10.105.10">
    <property type="entry name" value="Dipeptide-binding Protein, Domain 3"/>
    <property type="match status" value="1"/>
</dbReference>
<dbReference type="GO" id="GO:1904680">
    <property type="term" value="F:peptide transmembrane transporter activity"/>
    <property type="evidence" value="ECO:0007669"/>
    <property type="project" value="TreeGrafter"/>
</dbReference>
<dbReference type="PIRSF" id="PIRSF002741">
    <property type="entry name" value="MppA"/>
    <property type="match status" value="1"/>
</dbReference>